<evidence type="ECO:0000313" key="3">
    <source>
        <dbReference type="Proteomes" id="UP000434957"/>
    </source>
</evidence>
<dbReference type="OrthoDB" id="119861at2759"/>
<keyword evidence="3" id="KW-1185">Reference proteome</keyword>
<dbReference type="AlphaFoldDB" id="A0A6A4G302"/>
<protein>
    <submittedName>
        <fullName evidence="2">Uncharacterized protein</fullName>
    </submittedName>
</protein>
<dbReference type="Gene3D" id="3.80.10.10">
    <property type="entry name" value="Ribonuclease Inhibitor"/>
    <property type="match status" value="1"/>
</dbReference>
<accession>A0A6A4G302</accession>
<dbReference type="InterPro" id="IPR032675">
    <property type="entry name" value="LRR_dom_sf"/>
</dbReference>
<evidence type="ECO:0000313" key="4">
    <source>
        <dbReference type="Proteomes" id="UP000435112"/>
    </source>
</evidence>
<sequence>MVLSKLYKALKRWRVEGNLGGLRRLTVPTRATGSEDPYHASGEFFENVMTNCPLVEYLDGYKVSLSAVEGLTCADTWLLDLRDWERFNATCTKLREFHWVVAPFGDPYFRVFGEYVKPQLKKLSFGVGIHWNWRWYFHDKSEAAGEINGDWDKQAFCARSGYGNLATDAKAALKGCPMLDELQIQLYHPNDIYPLFDSGDGVPLTRELVDHEMINAEVFGDPFCEALASYCHFLSHFSIVEVAEEFNTEDISPIQAFTDRGLMALSRLKYLQSLDLRSVNCSGEGVLGFLNSLSSDFTGNRTFEIRIGGIPHESRLKFYDVVKELLVKIAQASDLPCADRKFVLRLENVSYSSPYAVTRDYSASFFRELERLMTRVKAAHPSLRQHVVTMERNDTLFTRMNFMRVAEFGLYSVNADPRIYAEWEDWGGCLSSEGITMANREADDNEPSPVESRHMYCSGYDSYDGYDYYM</sequence>
<dbReference type="EMBL" id="QXFU01000568">
    <property type="protein sequence ID" value="KAE9029262.1"/>
    <property type="molecule type" value="Genomic_DNA"/>
</dbReference>
<evidence type="ECO:0000313" key="1">
    <source>
        <dbReference type="EMBL" id="KAE9029262.1"/>
    </source>
</evidence>
<organism evidence="2 3">
    <name type="scientific">Phytophthora rubi</name>
    <dbReference type="NCBI Taxonomy" id="129364"/>
    <lineage>
        <taxon>Eukaryota</taxon>
        <taxon>Sar</taxon>
        <taxon>Stramenopiles</taxon>
        <taxon>Oomycota</taxon>
        <taxon>Peronosporomycetes</taxon>
        <taxon>Peronosporales</taxon>
        <taxon>Peronosporaceae</taxon>
        <taxon>Phytophthora</taxon>
    </lineage>
</organism>
<name>A0A6A4G302_9STRA</name>
<evidence type="ECO:0000313" key="2">
    <source>
        <dbReference type="EMBL" id="KAE9348875.1"/>
    </source>
</evidence>
<dbReference type="EMBL" id="QXFT01000271">
    <property type="protein sequence ID" value="KAE9348875.1"/>
    <property type="molecule type" value="Genomic_DNA"/>
</dbReference>
<proteinExistence type="predicted"/>
<reference evidence="2 3" key="1">
    <citation type="submission" date="2018-08" db="EMBL/GenBank/DDBJ databases">
        <title>Genomic investigation of the strawberry pathogen Phytophthora fragariae indicates pathogenicity is determined by transcriptional variation in three key races.</title>
        <authorList>
            <person name="Adams T.M."/>
            <person name="Armitage A.D."/>
            <person name="Sobczyk M.K."/>
            <person name="Bates H.J."/>
            <person name="Dunwell J.M."/>
            <person name="Nellist C.F."/>
            <person name="Harrison R.J."/>
        </authorList>
    </citation>
    <scope>NUCLEOTIDE SEQUENCE [LARGE SCALE GENOMIC DNA]</scope>
    <source>
        <strain evidence="1 4">SCRP324</strain>
        <strain evidence="2 3">SCRP333</strain>
    </source>
</reference>
<dbReference type="Proteomes" id="UP000434957">
    <property type="component" value="Unassembled WGS sequence"/>
</dbReference>
<dbReference type="Proteomes" id="UP000435112">
    <property type="component" value="Unassembled WGS sequence"/>
</dbReference>
<gene>
    <name evidence="1" type="ORF">PR002_g10186</name>
    <name evidence="2" type="ORF">PR003_g6184</name>
</gene>
<comment type="caution">
    <text evidence="2">The sequence shown here is derived from an EMBL/GenBank/DDBJ whole genome shotgun (WGS) entry which is preliminary data.</text>
</comment>